<evidence type="ECO:0000256" key="4">
    <source>
        <dbReference type="ARBA" id="ARBA00022490"/>
    </source>
</evidence>
<dbReference type="InterPro" id="IPR053924">
    <property type="entry name" value="RecX_HTH_2nd"/>
</dbReference>
<feature type="domain" description="RecX third three-helical" evidence="7">
    <location>
        <begin position="160"/>
        <end position="206"/>
    </location>
</feature>
<comment type="subcellular location">
    <subcellularLocation>
        <location evidence="1 5">Cytoplasm</location>
    </subcellularLocation>
</comment>
<proteinExistence type="inferred from homology"/>
<evidence type="ECO:0000313" key="9">
    <source>
        <dbReference type="EMBL" id="RFU68153.1"/>
    </source>
</evidence>
<gene>
    <name evidence="5 9" type="primary">recX</name>
    <name evidence="9" type="ORF">D0469_12865</name>
</gene>
<sequence>MAIITKITTQKKRSDRYNVYVDKGKGEEYGFSVDEEVLIKFQLKKGKEIDEFDFTDIKFYEDIQKAFTMALHYLSHRMRSETEVRVHLRQKEVEDPIIQEAIHKLYHFQYLNDLEFAKAYVRTQMNSGTKGTSLITMELKEKGISDQDIEEAIQEYPYELQLDNAMKFAEKTVQKNQKTSEREKLQKLEQSLMRKGFPRDIITDVLNGLTTAADENAQWEALCHQAEKARRRYQHFEGLQYEQKMKLALYRKGFHIEQIERYLEQEREGLI</sequence>
<evidence type="ECO:0000259" key="8">
    <source>
        <dbReference type="Pfam" id="PF21982"/>
    </source>
</evidence>
<dbReference type="Pfam" id="PF02631">
    <property type="entry name" value="RecX_HTH2"/>
    <property type="match status" value="1"/>
</dbReference>
<dbReference type="NCBIfam" id="NF010733">
    <property type="entry name" value="PRK14135.1"/>
    <property type="match status" value="1"/>
</dbReference>
<evidence type="ECO:0000259" key="7">
    <source>
        <dbReference type="Pfam" id="PF21981"/>
    </source>
</evidence>
<dbReference type="InterPro" id="IPR053926">
    <property type="entry name" value="RecX_HTH_1st"/>
</dbReference>
<comment type="function">
    <text evidence="5">Modulates RecA activity.</text>
</comment>
<name>A0A372LNC7_9BACI</name>
<dbReference type="InterPro" id="IPR053925">
    <property type="entry name" value="RecX_HTH_3rd"/>
</dbReference>
<dbReference type="Proteomes" id="UP000264541">
    <property type="component" value="Unassembled WGS sequence"/>
</dbReference>
<evidence type="ECO:0000313" key="10">
    <source>
        <dbReference type="Proteomes" id="UP000264541"/>
    </source>
</evidence>
<dbReference type="EMBL" id="QVTE01000035">
    <property type="protein sequence ID" value="RFU68153.1"/>
    <property type="molecule type" value="Genomic_DNA"/>
</dbReference>
<evidence type="ECO:0000256" key="1">
    <source>
        <dbReference type="ARBA" id="ARBA00004496"/>
    </source>
</evidence>
<dbReference type="HAMAP" id="MF_01114">
    <property type="entry name" value="RecX"/>
    <property type="match status" value="1"/>
</dbReference>
<protein>
    <recommendedName>
        <fullName evidence="3 5">Regulatory protein RecX</fullName>
    </recommendedName>
</protein>
<dbReference type="InterPro" id="IPR036388">
    <property type="entry name" value="WH-like_DNA-bd_sf"/>
</dbReference>
<dbReference type="InterPro" id="IPR003783">
    <property type="entry name" value="Regulatory_RecX"/>
</dbReference>
<reference evidence="9 10" key="1">
    <citation type="submission" date="2018-08" db="EMBL/GenBank/DDBJ databases">
        <title>Bacillus chawlae sp. nov., Bacillus glennii sp. nov., and Bacillus saganii sp. nov. Isolated from the Vehicle Assembly Building at Kennedy Space Center where the Viking Spacecraft were Assembled.</title>
        <authorList>
            <person name="Seuylemezian A."/>
            <person name="Vaishampayan P."/>
        </authorList>
    </citation>
    <scope>NUCLEOTIDE SEQUENCE [LARGE SCALE GENOMIC DNA]</scope>
    <source>
        <strain evidence="9 10">V47-23a</strain>
    </source>
</reference>
<organism evidence="9 10">
    <name type="scientific">Peribacillus saganii</name>
    <dbReference type="NCBI Taxonomy" id="2303992"/>
    <lineage>
        <taxon>Bacteria</taxon>
        <taxon>Bacillati</taxon>
        <taxon>Bacillota</taxon>
        <taxon>Bacilli</taxon>
        <taxon>Bacillales</taxon>
        <taxon>Bacillaceae</taxon>
        <taxon>Peribacillus</taxon>
    </lineage>
</organism>
<keyword evidence="10" id="KW-1185">Reference proteome</keyword>
<feature type="domain" description="RecX second three-helical" evidence="6">
    <location>
        <begin position="112"/>
        <end position="153"/>
    </location>
</feature>
<evidence type="ECO:0000259" key="6">
    <source>
        <dbReference type="Pfam" id="PF02631"/>
    </source>
</evidence>
<feature type="domain" description="RecX third three-helical" evidence="7">
    <location>
        <begin position="218"/>
        <end position="263"/>
    </location>
</feature>
<evidence type="ECO:0000256" key="2">
    <source>
        <dbReference type="ARBA" id="ARBA00009695"/>
    </source>
</evidence>
<evidence type="ECO:0000256" key="5">
    <source>
        <dbReference type="HAMAP-Rule" id="MF_01114"/>
    </source>
</evidence>
<accession>A0A372LNC7</accession>
<dbReference type="Gene3D" id="1.10.10.10">
    <property type="entry name" value="Winged helix-like DNA-binding domain superfamily/Winged helix DNA-binding domain"/>
    <property type="match status" value="4"/>
</dbReference>
<dbReference type="AlphaFoldDB" id="A0A372LNC7"/>
<dbReference type="Pfam" id="PF21981">
    <property type="entry name" value="RecX_HTH3"/>
    <property type="match status" value="2"/>
</dbReference>
<dbReference type="OrthoDB" id="5421057at2"/>
<keyword evidence="4 5" id="KW-0963">Cytoplasm</keyword>
<comment type="similarity">
    <text evidence="2 5">Belongs to the RecX family.</text>
</comment>
<comment type="caution">
    <text evidence="9">The sequence shown here is derived from an EMBL/GenBank/DDBJ whole genome shotgun (WGS) entry which is preliminary data.</text>
</comment>
<dbReference type="GO" id="GO:0005737">
    <property type="term" value="C:cytoplasm"/>
    <property type="evidence" value="ECO:0007669"/>
    <property type="project" value="UniProtKB-SubCell"/>
</dbReference>
<dbReference type="GO" id="GO:0006282">
    <property type="term" value="P:regulation of DNA repair"/>
    <property type="evidence" value="ECO:0007669"/>
    <property type="project" value="UniProtKB-UniRule"/>
</dbReference>
<dbReference type="RefSeq" id="WP_117327145.1">
    <property type="nucleotide sequence ID" value="NZ_QVTE01000035.1"/>
</dbReference>
<dbReference type="Pfam" id="PF21982">
    <property type="entry name" value="RecX_HTH1"/>
    <property type="match status" value="1"/>
</dbReference>
<evidence type="ECO:0000256" key="3">
    <source>
        <dbReference type="ARBA" id="ARBA00018111"/>
    </source>
</evidence>
<dbReference type="PANTHER" id="PTHR33602:SF1">
    <property type="entry name" value="REGULATORY PROTEIN RECX FAMILY PROTEIN"/>
    <property type="match status" value="1"/>
</dbReference>
<feature type="domain" description="RecX first three-helical" evidence="8">
    <location>
        <begin position="66"/>
        <end position="105"/>
    </location>
</feature>
<dbReference type="PANTHER" id="PTHR33602">
    <property type="entry name" value="REGULATORY PROTEIN RECX FAMILY PROTEIN"/>
    <property type="match status" value="1"/>
</dbReference>